<dbReference type="InParanoid" id="Q0UFX2"/>
<proteinExistence type="predicted"/>
<evidence type="ECO:0000313" key="3">
    <source>
        <dbReference type="Proteomes" id="UP000001055"/>
    </source>
</evidence>
<sequence length="136" mass="15708">MHIWLNGGSERQRIPKLPGPRVHASSILPSPLGAHPTSNSESPQMPLQIEMGACVDDKPRLTTDHSDLVWPKTWDFLEMSPGWCLDGRPLKQQLRSRTTDTGPQQFWKRLRWWYDPLGRRGRRMPPWDFSITAKTP</sequence>
<dbReference type="KEGG" id="pno:SNOG_09342"/>
<dbReference type="RefSeq" id="XP_001799637.1">
    <property type="nucleotide sequence ID" value="XM_001799585.1"/>
</dbReference>
<evidence type="ECO:0000256" key="1">
    <source>
        <dbReference type="SAM" id="MobiDB-lite"/>
    </source>
</evidence>
<dbReference type="HOGENOM" id="CLU_1876169_0_0_1"/>
<dbReference type="EMBL" id="CH445338">
    <property type="protein sequence ID" value="EAT83534.1"/>
    <property type="molecule type" value="Genomic_DNA"/>
</dbReference>
<protein>
    <submittedName>
        <fullName evidence="2">Uncharacterized protein</fullName>
    </submittedName>
</protein>
<name>Q0UFX2_PHANO</name>
<dbReference type="Proteomes" id="UP000001055">
    <property type="component" value="Unassembled WGS sequence"/>
</dbReference>
<feature type="region of interest" description="Disordered" evidence="1">
    <location>
        <begin position="1"/>
        <end position="44"/>
    </location>
</feature>
<evidence type="ECO:0000313" key="2">
    <source>
        <dbReference type="EMBL" id="EAT83534.1"/>
    </source>
</evidence>
<dbReference type="GeneID" id="5976538"/>
<gene>
    <name evidence="2" type="ORF">SNOG_09342</name>
</gene>
<organism evidence="2 3">
    <name type="scientific">Phaeosphaeria nodorum (strain SN15 / ATCC MYA-4574 / FGSC 10173)</name>
    <name type="common">Glume blotch fungus</name>
    <name type="synonym">Parastagonospora nodorum</name>
    <dbReference type="NCBI Taxonomy" id="321614"/>
    <lineage>
        <taxon>Eukaryota</taxon>
        <taxon>Fungi</taxon>
        <taxon>Dikarya</taxon>
        <taxon>Ascomycota</taxon>
        <taxon>Pezizomycotina</taxon>
        <taxon>Dothideomycetes</taxon>
        <taxon>Pleosporomycetidae</taxon>
        <taxon>Pleosporales</taxon>
        <taxon>Pleosporineae</taxon>
        <taxon>Phaeosphaeriaceae</taxon>
        <taxon>Parastagonospora</taxon>
    </lineage>
</organism>
<dbReference type="AlphaFoldDB" id="Q0UFX2"/>
<accession>Q0UFX2</accession>
<reference evidence="3" key="1">
    <citation type="journal article" date="2007" name="Plant Cell">
        <title>Dothideomycete-plant interactions illuminated by genome sequencing and EST analysis of the wheat pathogen Stagonospora nodorum.</title>
        <authorList>
            <person name="Hane J.K."/>
            <person name="Lowe R.G."/>
            <person name="Solomon P.S."/>
            <person name="Tan K.C."/>
            <person name="Schoch C.L."/>
            <person name="Spatafora J.W."/>
            <person name="Crous P.W."/>
            <person name="Kodira C."/>
            <person name="Birren B.W."/>
            <person name="Galagan J.E."/>
            <person name="Torriani S.F."/>
            <person name="McDonald B.A."/>
            <person name="Oliver R.P."/>
        </authorList>
    </citation>
    <scope>NUCLEOTIDE SEQUENCE [LARGE SCALE GENOMIC DNA]</scope>
    <source>
        <strain evidence="3">SN15 / ATCC MYA-4574 / FGSC 10173</strain>
    </source>
</reference>
<dbReference type="VEuPathDB" id="FungiDB:JI435_438620"/>